<organism evidence="2 3">
    <name type="scientific">Thalassococcus lentus</name>
    <dbReference type="NCBI Taxonomy" id="1210524"/>
    <lineage>
        <taxon>Bacteria</taxon>
        <taxon>Pseudomonadati</taxon>
        <taxon>Pseudomonadota</taxon>
        <taxon>Alphaproteobacteria</taxon>
        <taxon>Rhodobacterales</taxon>
        <taxon>Roseobacteraceae</taxon>
        <taxon>Thalassococcus</taxon>
    </lineage>
</organism>
<evidence type="ECO:0000313" key="2">
    <source>
        <dbReference type="EMBL" id="MDA7426573.1"/>
    </source>
</evidence>
<dbReference type="InterPro" id="IPR002575">
    <property type="entry name" value="Aminoglycoside_PTrfase"/>
</dbReference>
<dbReference type="Pfam" id="PF01636">
    <property type="entry name" value="APH"/>
    <property type="match status" value="1"/>
</dbReference>
<protein>
    <submittedName>
        <fullName evidence="2">Aminoglycoside phosphotransferase family protein</fullName>
    </submittedName>
</protein>
<keyword evidence="3" id="KW-1185">Reference proteome</keyword>
<evidence type="ECO:0000259" key="1">
    <source>
        <dbReference type="Pfam" id="PF01636"/>
    </source>
</evidence>
<reference evidence="2 3" key="1">
    <citation type="submission" date="2023-01" db="EMBL/GenBank/DDBJ databases">
        <title>Thalassococcus onchidii sp. nov., isolated from a marine invertebrate from the South China Sea.</title>
        <authorList>
            <person name="Xu S."/>
            <person name="Liu Z."/>
            <person name="Xu Y."/>
        </authorList>
    </citation>
    <scope>NUCLEOTIDE SEQUENCE [LARGE SCALE GENOMIC DNA]</scope>
    <source>
        <strain evidence="2 3">KCTC 32084</strain>
    </source>
</reference>
<proteinExistence type="predicted"/>
<evidence type="ECO:0000313" key="3">
    <source>
        <dbReference type="Proteomes" id="UP001210720"/>
    </source>
</evidence>
<dbReference type="Gene3D" id="3.90.1200.10">
    <property type="match status" value="1"/>
</dbReference>
<comment type="caution">
    <text evidence="2">The sequence shown here is derived from an EMBL/GenBank/DDBJ whole genome shotgun (WGS) entry which is preliminary data.</text>
</comment>
<gene>
    <name evidence="2" type="ORF">PFY00_17700</name>
</gene>
<dbReference type="RefSeq" id="WP_271433931.1">
    <property type="nucleotide sequence ID" value="NZ_JAQIOY010000010.1"/>
</dbReference>
<dbReference type="Proteomes" id="UP001210720">
    <property type="component" value="Unassembled WGS sequence"/>
</dbReference>
<dbReference type="EMBL" id="JAQIOY010000010">
    <property type="protein sequence ID" value="MDA7426573.1"/>
    <property type="molecule type" value="Genomic_DNA"/>
</dbReference>
<dbReference type="SUPFAM" id="SSF56112">
    <property type="entry name" value="Protein kinase-like (PK-like)"/>
    <property type="match status" value="1"/>
</dbReference>
<sequence length="315" mass="33843">MSDTHLNAEAAQSTALRVLSRFWPDWRGALIPLKPLSKPLRATPFRVTGGPVPAVIKVWGPGNLAKATAQADRQRDVAGFLGKAPHRAPAVLDFDSSQCALLMQDTCGDPLDAVLDSAAADDADTILTKVGSWIAALHAPSRQSQPFRPKGHIAWLEKLTNQVRTGARIPPDAQGFCAVASQIASDGLALRGKPSTRAITHKDLTPGNLMVDRAGTIWGIDFENAAMDEPLRDLFSVSSALMAHSPHGTRRAAITALFSGYGDLQTNPDVARFLFRAFALGLWARTPAEPSRRQAQLWAAAQEILNSPDALPDRV</sequence>
<dbReference type="InterPro" id="IPR011009">
    <property type="entry name" value="Kinase-like_dom_sf"/>
</dbReference>
<name>A0ABT4XXB2_9RHOB</name>
<feature type="domain" description="Aminoglycoside phosphotransferase" evidence="1">
    <location>
        <begin position="45"/>
        <end position="272"/>
    </location>
</feature>
<accession>A0ABT4XXB2</accession>